<protein>
    <submittedName>
        <fullName evidence="5">AraC family transcriptional regulator</fullName>
    </submittedName>
</protein>
<name>A0ABY2L106_9LEPT</name>
<sequence>MKIAEHSKLYITKGLSIFIGTIIETSKHNHNAIQITLSANNDFTVEFDEISISTKSIIINSNCNHKLIGRKGKQIVISIENASNHSRAFHALLGENPYREINIDPKLIQTIESDAKENKNLSIVLEKIISHLNIEFNKVNKIDERIKKILNIIENVEEKKISVKKLAAQVALSESRIQHLFKIQIGMSIKKYLLWKRLVDGIHMITSGKDFTEAAYEAGFADSAHMSRTFKQMFGINLFDLFHNSRSVQAIVCKS</sequence>
<evidence type="ECO:0000313" key="6">
    <source>
        <dbReference type="Proteomes" id="UP000297617"/>
    </source>
</evidence>
<evidence type="ECO:0000256" key="1">
    <source>
        <dbReference type="ARBA" id="ARBA00023015"/>
    </source>
</evidence>
<reference evidence="6" key="1">
    <citation type="journal article" date="2019" name="PLoS Negl. Trop. Dis.">
        <title>Revisiting the worldwide diversity of Leptospira species in the environment.</title>
        <authorList>
            <person name="Vincent A.T."/>
            <person name="Schiettekatte O."/>
            <person name="Bourhy P."/>
            <person name="Veyrier F.J."/>
            <person name="Picardeau M."/>
        </authorList>
    </citation>
    <scope>NUCLEOTIDE SEQUENCE [LARGE SCALE GENOMIC DNA]</scope>
    <source>
        <strain evidence="6">201800295</strain>
    </source>
</reference>
<organism evidence="5 6">
    <name type="scientific">Leptospira bouyouniensis</name>
    <dbReference type="NCBI Taxonomy" id="2484911"/>
    <lineage>
        <taxon>Bacteria</taxon>
        <taxon>Pseudomonadati</taxon>
        <taxon>Spirochaetota</taxon>
        <taxon>Spirochaetia</taxon>
        <taxon>Leptospirales</taxon>
        <taxon>Leptospiraceae</taxon>
        <taxon>Leptospira</taxon>
    </lineage>
</organism>
<dbReference type="RefSeq" id="WP_135754750.1">
    <property type="nucleotide sequence ID" value="NZ_RQFD01000016.1"/>
</dbReference>
<dbReference type="SMART" id="SM00342">
    <property type="entry name" value="HTH_ARAC"/>
    <property type="match status" value="1"/>
</dbReference>
<evidence type="ECO:0000256" key="2">
    <source>
        <dbReference type="ARBA" id="ARBA00023125"/>
    </source>
</evidence>
<keyword evidence="2" id="KW-0238">DNA-binding</keyword>
<evidence type="ECO:0000259" key="4">
    <source>
        <dbReference type="PROSITE" id="PS01124"/>
    </source>
</evidence>
<evidence type="ECO:0000256" key="3">
    <source>
        <dbReference type="ARBA" id="ARBA00023163"/>
    </source>
</evidence>
<dbReference type="InterPro" id="IPR018060">
    <property type="entry name" value="HTH_AraC"/>
</dbReference>
<accession>A0ABY2L106</accession>
<dbReference type="PROSITE" id="PS01124">
    <property type="entry name" value="HTH_ARAC_FAMILY_2"/>
    <property type="match status" value="1"/>
</dbReference>
<comment type="caution">
    <text evidence="5">The sequence shown here is derived from an EMBL/GenBank/DDBJ whole genome shotgun (WGS) entry which is preliminary data.</text>
</comment>
<dbReference type="PANTHER" id="PTHR43280:SF27">
    <property type="entry name" value="TRANSCRIPTIONAL REGULATOR MTLR"/>
    <property type="match status" value="1"/>
</dbReference>
<proteinExistence type="predicted"/>
<keyword evidence="3" id="KW-0804">Transcription</keyword>
<dbReference type="PANTHER" id="PTHR43280">
    <property type="entry name" value="ARAC-FAMILY TRANSCRIPTIONAL REGULATOR"/>
    <property type="match status" value="1"/>
</dbReference>
<dbReference type="Proteomes" id="UP000297617">
    <property type="component" value="Unassembled WGS sequence"/>
</dbReference>
<dbReference type="Pfam" id="PF12833">
    <property type="entry name" value="HTH_18"/>
    <property type="match status" value="1"/>
</dbReference>
<dbReference type="Gene3D" id="1.10.10.60">
    <property type="entry name" value="Homeodomain-like"/>
    <property type="match status" value="1"/>
</dbReference>
<feature type="domain" description="HTH araC/xylS-type" evidence="4">
    <location>
        <begin position="147"/>
        <end position="244"/>
    </location>
</feature>
<keyword evidence="1" id="KW-0805">Transcription regulation</keyword>
<evidence type="ECO:0000313" key="5">
    <source>
        <dbReference type="EMBL" id="TGK46981.1"/>
    </source>
</evidence>
<dbReference type="SUPFAM" id="SSF46689">
    <property type="entry name" value="Homeodomain-like"/>
    <property type="match status" value="1"/>
</dbReference>
<keyword evidence="6" id="KW-1185">Reference proteome</keyword>
<dbReference type="InterPro" id="IPR009057">
    <property type="entry name" value="Homeodomain-like_sf"/>
</dbReference>
<dbReference type="EMBL" id="RQFD01000016">
    <property type="protein sequence ID" value="TGK46981.1"/>
    <property type="molecule type" value="Genomic_DNA"/>
</dbReference>
<gene>
    <name evidence="5" type="ORF">EHQ10_16720</name>
</gene>